<proteinExistence type="predicted"/>
<keyword evidence="3" id="KW-1185">Reference proteome</keyword>
<evidence type="ECO:0000256" key="1">
    <source>
        <dbReference type="SAM" id="MobiDB-lite"/>
    </source>
</evidence>
<feature type="region of interest" description="Disordered" evidence="1">
    <location>
        <begin position="177"/>
        <end position="207"/>
    </location>
</feature>
<feature type="compositionally biased region" description="Polar residues" evidence="1">
    <location>
        <begin position="192"/>
        <end position="207"/>
    </location>
</feature>
<reference evidence="2 3" key="1">
    <citation type="submission" date="2018-11" db="EMBL/GenBank/DDBJ databases">
        <authorList>
            <person name="Li F."/>
        </authorList>
    </citation>
    <scope>NUCLEOTIDE SEQUENCE [LARGE SCALE GENOMIC DNA]</scope>
    <source>
        <strain evidence="2 3">Gsoil 097</strain>
    </source>
</reference>
<dbReference type="EMBL" id="RJSE01000001">
    <property type="protein sequence ID" value="RNL66240.1"/>
    <property type="molecule type" value="Genomic_DNA"/>
</dbReference>
<accession>A0A3N0CS64</accession>
<dbReference type="RefSeq" id="WP_123225685.1">
    <property type="nucleotide sequence ID" value="NZ_RJSE01000001.1"/>
</dbReference>
<name>A0A3N0CS64_9ACTN</name>
<dbReference type="AlphaFoldDB" id="A0A3N0CS64"/>
<comment type="caution">
    <text evidence="2">The sequence shown here is derived from an EMBL/GenBank/DDBJ whole genome shotgun (WGS) entry which is preliminary data.</text>
</comment>
<sequence>MGAIKPRTTTVILFQGDDLDPMTEKAQAVEKAVKSAAPARVGDAEDPNLTKSTTSFDEFMDEATERAEKVTLTALARKAYRVLLNAHPPRMVENEDGPPTPHPEDAAKGFNRETFGDDLVPVSMHLGRIGDDDEARKVILDQVVERTYVPPTDIVELTDSVSDGDFSKLYAAAVNLNQSPGPDPKVRLSSHLAPTSDETSTSPARLA</sequence>
<gene>
    <name evidence="2" type="ORF">EFK50_01030</name>
</gene>
<evidence type="ECO:0000313" key="3">
    <source>
        <dbReference type="Proteomes" id="UP000267128"/>
    </source>
</evidence>
<organism evidence="2 3">
    <name type="scientific">Nocardioides marmoriginsengisoli</name>
    <dbReference type="NCBI Taxonomy" id="661483"/>
    <lineage>
        <taxon>Bacteria</taxon>
        <taxon>Bacillati</taxon>
        <taxon>Actinomycetota</taxon>
        <taxon>Actinomycetes</taxon>
        <taxon>Propionibacteriales</taxon>
        <taxon>Nocardioidaceae</taxon>
        <taxon>Nocardioides</taxon>
    </lineage>
</organism>
<protein>
    <submittedName>
        <fullName evidence="2">Uncharacterized protein</fullName>
    </submittedName>
</protein>
<dbReference type="Proteomes" id="UP000267128">
    <property type="component" value="Unassembled WGS sequence"/>
</dbReference>
<evidence type="ECO:0000313" key="2">
    <source>
        <dbReference type="EMBL" id="RNL66240.1"/>
    </source>
</evidence>
<feature type="region of interest" description="Disordered" evidence="1">
    <location>
        <begin position="37"/>
        <end position="56"/>
    </location>
</feature>